<evidence type="ECO:0000256" key="1">
    <source>
        <dbReference type="SAM" id="MobiDB-lite"/>
    </source>
</evidence>
<feature type="compositionally biased region" description="Basic and acidic residues" evidence="1">
    <location>
        <begin position="1"/>
        <end position="24"/>
    </location>
</feature>
<evidence type="ECO:0000313" key="2">
    <source>
        <dbReference type="EMBL" id="DAF46222.1"/>
    </source>
</evidence>
<accession>A0A8S5S5M6</accession>
<organism evidence="2">
    <name type="scientific">Caudovirales sp. ctaix4</name>
    <dbReference type="NCBI Taxonomy" id="2827635"/>
    <lineage>
        <taxon>Viruses</taxon>
        <taxon>Duplodnaviria</taxon>
        <taxon>Heunggongvirae</taxon>
        <taxon>Uroviricota</taxon>
        <taxon>Caudoviricetes</taxon>
    </lineage>
</organism>
<proteinExistence type="predicted"/>
<protein>
    <submittedName>
        <fullName evidence="2">Uncharacterized protein</fullName>
    </submittedName>
</protein>
<feature type="region of interest" description="Disordered" evidence="1">
    <location>
        <begin position="1"/>
        <end position="26"/>
    </location>
</feature>
<reference evidence="2" key="1">
    <citation type="journal article" date="2021" name="Proc. Natl. Acad. Sci. U.S.A.">
        <title>A Catalog of Tens of Thousands of Viruses from Human Metagenomes Reveals Hidden Associations with Chronic Diseases.</title>
        <authorList>
            <person name="Tisza M.J."/>
            <person name="Buck C.B."/>
        </authorList>
    </citation>
    <scope>NUCLEOTIDE SEQUENCE</scope>
    <source>
        <strain evidence="2">Ctaix4</strain>
    </source>
</reference>
<sequence>MSEVKRPQKEAKAPAAEPKRKEAPKAPMMYVGPTIHGVAIQNTVYTKKPDALEEAQKECPEFGNLFLPIAQCAMAERMIRMKSGYVFEAYKKALEYKEAKKEGGTI</sequence>
<dbReference type="EMBL" id="BK032533">
    <property type="protein sequence ID" value="DAF46222.1"/>
    <property type="molecule type" value="Genomic_DNA"/>
</dbReference>
<name>A0A8S5S5M6_9CAUD</name>